<evidence type="ECO:0000313" key="4">
    <source>
        <dbReference type="EMBL" id="MBV4551621.1"/>
    </source>
</evidence>
<evidence type="ECO:0000313" key="5">
    <source>
        <dbReference type="Proteomes" id="UP000659438"/>
    </source>
</evidence>
<dbReference type="Pfam" id="PF03583">
    <property type="entry name" value="LIP"/>
    <property type="match status" value="1"/>
</dbReference>
<keyword evidence="3" id="KW-0378">Hydrolase</keyword>
<proteinExistence type="predicted"/>
<dbReference type="EMBL" id="JABWQX020000001">
    <property type="protein sequence ID" value="MBV4551621.1"/>
    <property type="molecule type" value="Genomic_DNA"/>
</dbReference>
<dbReference type="InterPro" id="IPR029058">
    <property type="entry name" value="AB_hydrolase_fold"/>
</dbReference>
<reference evidence="3" key="2">
    <citation type="submission" date="2020-07" db="EMBL/GenBank/DDBJ databases">
        <authorList>
            <person name="Lood C."/>
            <person name="Girard L."/>
        </authorList>
    </citation>
    <scope>NUCLEOTIDE SEQUENCE</scope>
    <source>
        <strain evidence="3">SWRI102</strain>
    </source>
</reference>
<dbReference type="SUPFAM" id="SSF53474">
    <property type="entry name" value="alpha/beta-Hydrolases"/>
    <property type="match status" value="1"/>
</dbReference>
<name>A0A923FJX5_9PSED</name>
<dbReference type="PANTHER" id="PTHR34853">
    <property type="match status" value="1"/>
</dbReference>
<keyword evidence="2" id="KW-0732">Signal</keyword>
<evidence type="ECO:0000313" key="3">
    <source>
        <dbReference type="EMBL" id="MBC3394167.1"/>
    </source>
</evidence>
<dbReference type="AlphaFoldDB" id="A0A923FJX5"/>
<evidence type="ECO:0000256" key="2">
    <source>
        <dbReference type="SAM" id="SignalP"/>
    </source>
</evidence>
<keyword evidence="5" id="KW-1185">Reference proteome</keyword>
<reference evidence="4" key="3">
    <citation type="submission" date="2021-06" db="EMBL/GenBank/DDBJ databases">
        <title>Updating the genus Pseudomonas: Description of 43 new species and partition of the Pseudomonas putida group.</title>
        <authorList>
            <person name="Girard L."/>
            <person name="Lood C."/>
            <person name="Vandamme P."/>
            <person name="Rokni-Zadeh H."/>
            <person name="Van Noort V."/>
            <person name="Hofte M."/>
            <person name="Lavigne R."/>
            <person name="De Mot R."/>
        </authorList>
    </citation>
    <scope>NUCLEOTIDE SEQUENCE</scope>
    <source>
        <strain evidence="4">SWRI102</strain>
    </source>
</reference>
<dbReference type="GO" id="GO:0004806">
    <property type="term" value="F:triacylglycerol lipase activity"/>
    <property type="evidence" value="ECO:0007669"/>
    <property type="project" value="InterPro"/>
</dbReference>
<sequence length="422" mass="44109">MNIFRVAFLTRVCIGAFVVVTANAMAAGTLPVGPAAGDMTLSPFYRWAGPMPGLPGAVLRSETLPVQPQMPAAAQALRLLYSSTDSRWHSGLVPVSGALYLPAGKPPADGWPLLAWAHGTLGIADVCAPSWAGWRERDSAYINRWLAHGFAVVATDYQGLGGPGPHPYTFWQAEGRSVLDSIRAARAIRPGLIAKRVILAGQSQGAGAALGAAILAGSYAPELPIFGAVLTAANSTFPQGPIALAPRQSNTLFLALASGALGDDGPRIEEILTDDGLELLRVARQSCTRDIAAKSKGLQIGSFAELLTIAPEALTALRTPMTDMPQASVAFPLFIATGQADRTITPERQYAVAAALCDADNDVTWRTYEGLGHDGVLHGSLDDAFAFVEARLDGSGHGSNCSTLQRPGPPGARNPDAPFNGD</sequence>
<feature type="signal peptide" evidence="2">
    <location>
        <begin position="1"/>
        <end position="26"/>
    </location>
</feature>
<organism evidence="3">
    <name type="scientific">Pseudomonas marvdashtae</name>
    <dbReference type="NCBI Taxonomy" id="2745500"/>
    <lineage>
        <taxon>Bacteria</taxon>
        <taxon>Pseudomonadati</taxon>
        <taxon>Pseudomonadota</taxon>
        <taxon>Gammaproteobacteria</taxon>
        <taxon>Pseudomonadales</taxon>
        <taxon>Pseudomonadaceae</taxon>
        <taxon>Pseudomonas</taxon>
    </lineage>
</organism>
<feature type="region of interest" description="Disordered" evidence="1">
    <location>
        <begin position="396"/>
        <end position="422"/>
    </location>
</feature>
<dbReference type="GO" id="GO:0016042">
    <property type="term" value="P:lipid catabolic process"/>
    <property type="evidence" value="ECO:0007669"/>
    <property type="project" value="InterPro"/>
</dbReference>
<dbReference type="RefSeq" id="WP_186642479.1">
    <property type="nucleotide sequence ID" value="NZ_JABWQX020000001.1"/>
</dbReference>
<dbReference type="PANTHER" id="PTHR34853:SF1">
    <property type="entry name" value="LIPASE 5"/>
    <property type="match status" value="1"/>
</dbReference>
<dbReference type="Gene3D" id="3.40.50.1820">
    <property type="entry name" value="alpha/beta hydrolase"/>
    <property type="match status" value="2"/>
</dbReference>
<dbReference type="Proteomes" id="UP000659438">
    <property type="component" value="Unassembled WGS sequence"/>
</dbReference>
<comment type="caution">
    <text evidence="3">The sequence shown here is derived from an EMBL/GenBank/DDBJ whole genome shotgun (WGS) entry which is preliminary data.</text>
</comment>
<dbReference type="PIRSF" id="PIRSF029171">
    <property type="entry name" value="Esterase_LipA"/>
    <property type="match status" value="1"/>
</dbReference>
<dbReference type="EMBL" id="JABWQX010000001">
    <property type="protein sequence ID" value="MBC3394167.1"/>
    <property type="molecule type" value="Genomic_DNA"/>
</dbReference>
<dbReference type="InterPro" id="IPR005152">
    <property type="entry name" value="Lipase_secreted"/>
</dbReference>
<protein>
    <submittedName>
        <fullName evidence="3">Alpha/beta fold hydrolase</fullName>
    </submittedName>
    <submittedName>
        <fullName evidence="4">Lipase family protein</fullName>
    </submittedName>
</protein>
<reference evidence="3 5" key="1">
    <citation type="journal article" date="2020" name="Microorganisms">
        <title>Reliable Identification of Environmental Pseudomonas Isolates Using the rpoD Gene.</title>
        <authorList>
            <consortium name="The Broad Institute Genome Sequencing Platform"/>
            <person name="Girard L."/>
            <person name="Lood C."/>
            <person name="Rokni-Zadeh H."/>
            <person name="van Noort V."/>
            <person name="Lavigne R."/>
            <person name="De Mot R."/>
        </authorList>
    </citation>
    <scope>NUCLEOTIDE SEQUENCE</scope>
    <source>
        <strain evidence="3 5">SWRI102</strain>
    </source>
</reference>
<evidence type="ECO:0000256" key="1">
    <source>
        <dbReference type="SAM" id="MobiDB-lite"/>
    </source>
</evidence>
<gene>
    <name evidence="4" type="ORF">HU742_010795</name>
    <name evidence="3" type="ORF">HU742_03050</name>
</gene>
<feature type="chain" id="PRO_5044695538" evidence="2">
    <location>
        <begin position="27"/>
        <end position="422"/>
    </location>
</feature>
<accession>A0A923FJX5</accession>